<gene>
    <name evidence="2" type="ORF">A9A59_2234</name>
</gene>
<dbReference type="InterPro" id="IPR043715">
    <property type="entry name" value="DUF5656"/>
</dbReference>
<proteinExistence type="predicted"/>
<keyword evidence="1" id="KW-0472">Membrane</keyword>
<sequence>MAAGGLAASVTLRPELPWLPWLTAVLVAFATDGIVRSHPGWTGGPLDSLVYTFLPALGIIGAALFIDHAIVGYARPALALVAALSVGAVAFGEYQTVDVRSRLYGPFRLVMAVATYLVAFSFYAVLFTRDDSLGVAALAVGAVSMLLALELLRESRITGPSSLLVALAIGISLAELRLALYFFPLDGLLAGALLVIAFYLATGIVHHLLDHDLEWGTAAEYAVVTTVASAAVIVARVFA</sequence>
<feature type="transmembrane region" description="Helical" evidence="1">
    <location>
        <begin position="109"/>
        <end position="127"/>
    </location>
</feature>
<reference evidence="2 3" key="1">
    <citation type="submission" date="2017-09" db="EMBL/GenBank/DDBJ databases">
        <title>Sequencing the genomes of two abundant thermophiles in Great Basin hot springs: Thermocrinis jamiesonii and novel Chloroflexi Thermoflexus hugenholtzii.</title>
        <authorList>
            <person name="Hedlund B."/>
        </authorList>
    </citation>
    <scope>NUCLEOTIDE SEQUENCE [LARGE SCALE GENOMIC DNA]</scope>
    <source>
        <strain evidence="2 3">G233</strain>
    </source>
</reference>
<keyword evidence="1" id="KW-0812">Transmembrane</keyword>
<protein>
    <submittedName>
        <fullName evidence="2">Uncharacterized protein</fullName>
    </submittedName>
</protein>
<feature type="transmembrane region" description="Helical" evidence="1">
    <location>
        <begin position="221"/>
        <end position="238"/>
    </location>
</feature>
<organism evidence="2 3">
    <name type="scientific">Tepidiforma thermophila (strain KCTC 52669 / CGMCC 1.13589 / G233)</name>
    <dbReference type="NCBI Taxonomy" id="2761530"/>
    <lineage>
        <taxon>Bacteria</taxon>
        <taxon>Bacillati</taxon>
        <taxon>Chloroflexota</taxon>
        <taxon>Tepidiformia</taxon>
        <taxon>Tepidiformales</taxon>
        <taxon>Tepidiformaceae</taxon>
        <taxon>Tepidiforma</taxon>
    </lineage>
</organism>
<accession>A0A2A9HG23</accession>
<name>A0A2A9HG23_TEPT2</name>
<feature type="transmembrane region" description="Helical" evidence="1">
    <location>
        <begin position="189"/>
        <end position="209"/>
    </location>
</feature>
<keyword evidence="3" id="KW-1185">Reference proteome</keyword>
<keyword evidence="1" id="KW-1133">Transmembrane helix</keyword>
<dbReference type="Pfam" id="PF18900">
    <property type="entry name" value="DUF5656"/>
    <property type="match status" value="1"/>
</dbReference>
<evidence type="ECO:0000313" key="2">
    <source>
        <dbReference type="EMBL" id="PFG74977.1"/>
    </source>
</evidence>
<feature type="transmembrane region" description="Helical" evidence="1">
    <location>
        <begin position="49"/>
        <end position="71"/>
    </location>
</feature>
<comment type="caution">
    <text evidence="2">The sequence shown here is derived from an EMBL/GenBank/DDBJ whole genome shotgun (WGS) entry which is preliminary data.</text>
</comment>
<evidence type="ECO:0000313" key="3">
    <source>
        <dbReference type="Proteomes" id="UP000223071"/>
    </source>
</evidence>
<dbReference type="AlphaFoldDB" id="A0A2A9HG23"/>
<feature type="transmembrane region" description="Helical" evidence="1">
    <location>
        <begin position="133"/>
        <end position="152"/>
    </location>
</feature>
<evidence type="ECO:0000256" key="1">
    <source>
        <dbReference type="SAM" id="Phobius"/>
    </source>
</evidence>
<feature type="transmembrane region" description="Helical" evidence="1">
    <location>
        <begin position="77"/>
        <end position="97"/>
    </location>
</feature>
<dbReference type="Proteomes" id="UP000223071">
    <property type="component" value="Unassembled WGS sequence"/>
</dbReference>
<dbReference type="EMBL" id="PDJQ01000001">
    <property type="protein sequence ID" value="PFG74977.1"/>
    <property type="molecule type" value="Genomic_DNA"/>
</dbReference>